<comment type="similarity">
    <text evidence="1">Belongs to the ComF/GntX family.</text>
</comment>
<evidence type="ECO:0000256" key="1">
    <source>
        <dbReference type="ARBA" id="ARBA00008007"/>
    </source>
</evidence>
<evidence type="ECO:0000313" key="3">
    <source>
        <dbReference type="Proteomes" id="UP000176445"/>
    </source>
</evidence>
<proteinExistence type="inferred from homology"/>
<dbReference type="SUPFAM" id="SSF53271">
    <property type="entry name" value="PRTase-like"/>
    <property type="match status" value="1"/>
</dbReference>
<protein>
    <recommendedName>
        <fullName evidence="4">Phosphoribosyltransferase domain-containing protein</fullName>
    </recommendedName>
</protein>
<dbReference type="Proteomes" id="UP000176445">
    <property type="component" value="Unassembled WGS sequence"/>
</dbReference>
<dbReference type="CDD" id="cd06223">
    <property type="entry name" value="PRTases_typeI"/>
    <property type="match status" value="1"/>
</dbReference>
<sequence>MNIRAWLEAILDAILPRRERQRRTEKRAMSDIPLSPGSHQLLGTDILTVLDYREPAVEDLLQSLKYDASGHAALLCAELLEDFLREELSSIRTFSTKRILLVPVPLHAERVRERGFNQMEKILEHLPPEFRNGRVASVSPALLRTRPTKQQTRLSREERLRNVAGAFELTEPDALRDAHVVLIDDVTTTGATLAEASRPFVRYGIPVTLLALARA</sequence>
<dbReference type="InterPro" id="IPR051910">
    <property type="entry name" value="ComF/GntX_DNA_util-trans"/>
</dbReference>
<dbReference type="InterPro" id="IPR000836">
    <property type="entry name" value="PRTase_dom"/>
</dbReference>
<gene>
    <name evidence="2" type="ORF">A2704_01255</name>
</gene>
<evidence type="ECO:0000313" key="2">
    <source>
        <dbReference type="EMBL" id="OGG52122.1"/>
    </source>
</evidence>
<dbReference type="AlphaFoldDB" id="A0A1F6CTA8"/>
<dbReference type="Gene3D" id="3.40.50.2020">
    <property type="match status" value="1"/>
</dbReference>
<dbReference type="PANTHER" id="PTHR47505">
    <property type="entry name" value="DNA UTILIZATION PROTEIN YHGH"/>
    <property type="match status" value="1"/>
</dbReference>
<organism evidence="2 3">
    <name type="scientific">Candidatus Kaiserbacteria bacterium RIFCSPHIGHO2_01_FULL_54_36b</name>
    <dbReference type="NCBI Taxonomy" id="1798483"/>
    <lineage>
        <taxon>Bacteria</taxon>
        <taxon>Candidatus Kaiseribacteriota</taxon>
    </lineage>
</organism>
<dbReference type="PANTHER" id="PTHR47505:SF1">
    <property type="entry name" value="DNA UTILIZATION PROTEIN YHGH"/>
    <property type="match status" value="1"/>
</dbReference>
<dbReference type="InterPro" id="IPR029057">
    <property type="entry name" value="PRTase-like"/>
</dbReference>
<accession>A0A1F6CTA8</accession>
<comment type="caution">
    <text evidence="2">The sequence shown here is derived from an EMBL/GenBank/DDBJ whole genome shotgun (WGS) entry which is preliminary data.</text>
</comment>
<evidence type="ECO:0008006" key="4">
    <source>
        <dbReference type="Google" id="ProtNLM"/>
    </source>
</evidence>
<dbReference type="EMBL" id="MFKW01000002">
    <property type="protein sequence ID" value="OGG52122.1"/>
    <property type="molecule type" value="Genomic_DNA"/>
</dbReference>
<reference evidence="2 3" key="1">
    <citation type="journal article" date="2016" name="Nat. Commun.">
        <title>Thousands of microbial genomes shed light on interconnected biogeochemical processes in an aquifer system.</title>
        <authorList>
            <person name="Anantharaman K."/>
            <person name="Brown C.T."/>
            <person name="Hug L.A."/>
            <person name="Sharon I."/>
            <person name="Castelle C.J."/>
            <person name="Probst A.J."/>
            <person name="Thomas B.C."/>
            <person name="Singh A."/>
            <person name="Wilkins M.J."/>
            <person name="Karaoz U."/>
            <person name="Brodie E.L."/>
            <person name="Williams K.H."/>
            <person name="Hubbard S.S."/>
            <person name="Banfield J.F."/>
        </authorList>
    </citation>
    <scope>NUCLEOTIDE SEQUENCE [LARGE SCALE GENOMIC DNA]</scope>
</reference>
<name>A0A1F6CTA8_9BACT</name>